<name>A0AAV6MII0_9ROSI</name>
<protein>
    <submittedName>
        <fullName evidence="7">Ethylene-responsive transcription factor RAP2-12</fullName>
    </submittedName>
</protein>
<dbReference type="PANTHER" id="PTHR31190:SF480">
    <property type="entry name" value="ETHYLENE-RESPONSIVE TRANSCRIPTION FACTOR RAP2-12"/>
    <property type="match status" value="1"/>
</dbReference>
<dbReference type="GO" id="GO:0003700">
    <property type="term" value="F:DNA-binding transcription factor activity"/>
    <property type="evidence" value="ECO:0007669"/>
    <property type="project" value="InterPro"/>
</dbReference>
<feature type="domain" description="AP2/ERF" evidence="6">
    <location>
        <begin position="117"/>
        <end position="174"/>
    </location>
</feature>
<dbReference type="Proteomes" id="UP000685013">
    <property type="component" value="Chromosome 14"/>
</dbReference>
<comment type="caution">
    <text evidence="7">The sequence shown here is derived from an EMBL/GenBank/DDBJ whole genome shotgun (WGS) entry which is preliminary data.</text>
</comment>
<keyword evidence="2" id="KW-0805">Transcription regulation</keyword>
<dbReference type="InterPro" id="IPR001471">
    <property type="entry name" value="AP2/ERF_dom"/>
</dbReference>
<evidence type="ECO:0000256" key="5">
    <source>
        <dbReference type="ARBA" id="ARBA00023242"/>
    </source>
</evidence>
<keyword evidence="5" id="KW-0539">Nucleus</keyword>
<evidence type="ECO:0000313" key="8">
    <source>
        <dbReference type="Proteomes" id="UP000685013"/>
    </source>
</evidence>
<evidence type="ECO:0000256" key="1">
    <source>
        <dbReference type="ARBA" id="ARBA00004123"/>
    </source>
</evidence>
<dbReference type="GO" id="GO:0005634">
    <property type="term" value="C:nucleus"/>
    <property type="evidence" value="ECO:0007669"/>
    <property type="project" value="UniProtKB-SubCell"/>
</dbReference>
<organism evidence="7 8">
    <name type="scientific">Cucurbita argyrosperma subsp. sororia</name>
    <dbReference type="NCBI Taxonomy" id="37648"/>
    <lineage>
        <taxon>Eukaryota</taxon>
        <taxon>Viridiplantae</taxon>
        <taxon>Streptophyta</taxon>
        <taxon>Embryophyta</taxon>
        <taxon>Tracheophyta</taxon>
        <taxon>Spermatophyta</taxon>
        <taxon>Magnoliopsida</taxon>
        <taxon>eudicotyledons</taxon>
        <taxon>Gunneridae</taxon>
        <taxon>Pentapetalae</taxon>
        <taxon>rosids</taxon>
        <taxon>fabids</taxon>
        <taxon>Cucurbitales</taxon>
        <taxon>Cucurbitaceae</taxon>
        <taxon>Cucurbiteae</taxon>
        <taxon>Cucurbita</taxon>
    </lineage>
</organism>
<evidence type="ECO:0000256" key="4">
    <source>
        <dbReference type="ARBA" id="ARBA00023163"/>
    </source>
</evidence>
<feature type="non-terminal residue" evidence="7">
    <location>
        <position position="1"/>
    </location>
</feature>
<evidence type="ECO:0000259" key="6">
    <source>
        <dbReference type="PROSITE" id="PS51032"/>
    </source>
</evidence>
<dbReference type="AlphaFoldDB" id="A0AAV6MII0"/>
<keyword evidence="3" id="KW-0238">DNA-binding</keyword>
<dbReference type="FunFam" id="3.30.730.10:FF:000001">
    <property type="entry name" value="Ethylene-responsive transcription factor 2"/>
    <property type="match status" value="1"/>
</dbReference>
<dbReference type="GO" id="GO:0009873">
    <property type="term" value="P:ethylene-activated signaling pathway"/>
    <property type="evidence" value="ECO:0007669"/>
    <property type="project" value="InterPro"/>
</dbReference>
<evidence type="ECO:0000256" key="2">
    <source>
        <dbReference type="ARBA" id="ARBA00023015"/>
    </source>
</evidence>
<keyword evidence="8" id="KW-1185">Reference proteome</keyword>
<dbReference type="GO" id="GO:0003677">
    <property type="term" value="F:DNA binding"/>
    <property type="evidence" value="ECO:0007669"/>
    <property type="project" value="UniProtKB-KW"/>
</dbReference>
<sequence length="401" mass="44921">MCGGAIISDFIPPTRSDRVTADHLWPDLKKPKSGKHSSVKKSLRSQIFDVDDFEADFQDFKDDSDADFDEDHFSDVKPFLFSAPNSACSSTRGSSATKLVEFNGQTDKSASTKRKNKFRGIRQRPWGKWAAEIRDPTKGARVWLGTFNTAEEAARAYDAEALRIRGMKAKLNFPDEPLHNNQKRKNSQNVKHLNMNLKANQASANQHLKFSNHPDQNYYRTTGFLEAKPPTDQLGYMDSFPAGMDSTPSDEMLLYFNSDEGSNSIGCSDFGWRDQGVKTPEISSVFSATFESINSQFTEDMNPRKKLRCSSGDAITAEEVGDKTLSEELSSFESQMKCFQMPYLEGDWDDSIDAFLGGVATQDGGNPVDLWSFNDLPSVLHEVDVIDDWDEVQMVNCVRGN</sequence>
<evidence type="ECO:0000256" key="3">
    <source>
        <dbReference type="ARBA" id="ARBA00023125"/>
    </source>
</evidence>
<evidence type="ECO:0000313" key="7">
    <source>
        <dbReference type="EMBL" id="KAG6581787.1"/>
    </source>
</evidence>
<dbReference type="EMBL" id="JAGKQH010000014">
    <property type="protein sequence ID" value="KAG6581787.1"/>
    <property type="molecule type" value="Genomic_DNA"/>
</dbReference>
<dbReference type="PANTHER" id="PTHR31190">
    <property type="entry name" value="DNA-BINDING DOMAIN"/>
    <property type="match status" value="1"/>
</dbReference>
<dbReference type="PROSITE" id="PS51032">
    <property type="entry name" value="AP2_ERF"/>
    <property type="match status" value="1"/>
</dbReference>
<dbReference type="InterPro" id="IPR044808">
    <property type="entry name" value="ERF_plant"/>
</dbReference>
<keyword evidence="4" id="KW-0804">Transcription</keyword>
<dbReference type="Pfam" id="PF00847">
    <property type="entry name" value="AP2"/>
    <property type="match status" value="1"/>
</dbReference>
<dbReference type="CDD" id="cd00018">
    <property type="entry name" value="AP2"/>
    <property type="match status" value="1"/>
</dbReference>
<reference evidence="7 8" key="1">
    <citation type="journal article" date="2021" name="Hortic Res">
        <title>The domestication of Cucurbita argyrosperma as revealed by the genome of its wild relative.</title>
        <authorList>
            <person name="Barrera-Redondo J."/>
            <person name="Sanchez-de la Vega G."/>
            <person name="Aguirre-Liguori J.A."/>
            <person name="Castellanos-Morales G."/>
            <person name="Gutierrez-Guerrero Y.T."/>
            <person name="Aguirre-Dugua X."/>
            <person name="Aguirre-Planter E."/>
            <person name="Tenaillon M.I."/>
            <person name="Lira-Saade R."/>
            <person name="Eguiarte L.E."/>
        </authorList>
    </citation>
    <scope>NUCLEOTIDE SEQUENCE [LARGE SCALE GENOMIC DNA]</scope>
    <source>
        <strain evidence="7">JBR-2021</strain>
    </source>
</reference>
<gene>
    <name evidence="7" type="primary">RAP2-12</name>
    <name evidence="7" type="ORF">SDJN03_21789</name>
</gene>
<proteinExistence type="predicted"/>
<comment type="subcellular location">
    <subcellularLocation>
        <location evidence="1">Nucleus</location>
    </subcellularLocation>
</comment>
<dbReference type="SMART" id="SM00380">
    <property type="entry name" value="AP2"/>
    <property type="match status" value="1"/>
</dbReference>
<accession>A0AAV6MII0</accession>